<dbReference type="InterPro" id="IPR038291">
    <property type="entry name" value="SAP30_C_sf"/>
</dbReference>
<dbReference type="GO" id="GO:0003677">
    <property type="term" value="F:DNA binding"/>
    <property type="evidence" value="ECO:0007669"/>
    <property type="project" value="UniProtKB-KW"/>
</dbReference>
<keyword evidence="8" id="KW-0238">DNA-binding</keyword>
<feature type="domain" description="Histone deacetylase complex subunit SAP30 Sin3 binding" evidence="13">
    <location>
        <begin position="170"/>
        <end position="222"/>
    </location>
</feature>
<keyword evidence="3" id="KW-0678">Repressor</keyword>
<feature type="region of interest" description="Disordered" evidence="11">
    <location>
        <begin position="123"/>
        <end position="159"/>
    </location>
</feature>
<comment type="similarity">
    <text evidence="2">Belongs to the SAP30 family.</text>
</comment>
<sequence length="251" mass="27368">MSQIGAHLQLSSLHTIGHNMGINSTPVAHNQSSSSAVSAPAVGVTPLPTSAPTSGPTSGVTNNNQSICCLIEDTQRCHRIAGNASYSKRIEKQVTQRKLRLTLDHRSHHSYICEHHKQMIQSIRTSNKRKRKDSDDDNELTIDTTADGHTVSGGAASATGSAHDVDLHALQVNTLRRYKKHYRIQTRPGINKSQLAETLQRHFKSMPIYEKEAITYFIYMVKCNKNKLDQNNTSGGGTGAGAAKQTALASD</sequence>
<evidence type="ECO:0000256" key="7">
    <source>
        <dbReference type="ARBA" id="ARBA00023015"/>
    </source>
</evidence>
<name>A0A7R9PVY5_9ACAR</name>
<reference evidence="14" key="1">
    <citation type="submission" date="2020-11" db="EMBL/GenBank/DDBJ databases">
        <authorList>
            <person name="Tran Van P."/>
        </authorList>
    </citation>
    <scope>NUCLEOTIDE SEQUENCE</scope>
</reference>
<dbReference type="GO" id="GO:0008270">
    <property type="term" value="F:zinc ion binding"/>
    <property type="evidence" value="ECO:0007669"/>
    <property type="project" value="UniProtKB-KW"/>
</dbReference>
<feature type="domain" description="Histone deacetylase complex subunit SAP30 zinc-finger" evidence="12">
    <location>
        <begin position="65"/>
        <end position="136"/>
    </location>
</feature>
<keyword evidence="7" id="KW-0805">Transcription regulation</keyword>
<evidence type="ECO:0000256" key="9">
    <source>
        <dbReference type="ARBA" id="ARBA00023163"/>
    </source>
</evidence>
<evidence type="ECO:0000313" key="14">
    <source>
        <dbReference type="EMBL" id="CAD7622919.1"/>
    </source>
</evidence>
<keyword evidence="10" id="KW-0539">Nucleus</keyword>
<keyword evidence="5" id="KW-0863">Zinc-finger</keyword>
<evidence type="ECO:0000256" key="5">
    <source>
        <dbReference type="ARBA" id="ARBA00022771"/>
    </source>
</evidence>
<dbReference type="InterPro" id="IPR025717">
    <property type="entry name" value="SAP30_zn-finger"/>
</dbReference>
<evidence type="ECO:0000313" key="15">
    <source>
        <dbReference type="Proteomes" id="UP000759131"/>
    </source>
</evidence>
<feature type="compositionally biased region" description="Polar residues" evidence="11">
    <location>
        <begin position="47"/>
        <end position="59"/>
    </location>
</feature>
<protein>
    <submittedName>
        <fullName evidence="14">Uncharacterized protein</fullName>
    </submittedName>
</protein>
<dbReference type="EMBL" id="CAJPIZ010001359">
    <property type="protein sequence ID" value="CAG2103349.1"/>
    <property type="molecule type" value="Genomic_DNA"/>
</dbReference>
<dbReference type="Gene3D" id="3.40.1800.30">
    <property type="match status" value="1"/>
</dbReference>
<evidence type="ECO:0000256" key="10">
    <source>
        <dbReference type="ARBA" id="ARBA00023242"/>
    </source>
</evidence>
<dbReference type="GO" id="GO:0003712">
    <property type="term" value="F:transcription coregulator activity"/>
    <property type="evidence" value="ECO:0007669"/>
    <property type="project" value="TreeGrafter"/>
</dbReference>
<evidence type="ECO:0000259" key="12">
    <source>
        <dbReference type="Pfam" id="PF13866"/>
    </source>
</evidence>
<dbReference type="PANTHER" id="PTHR13286:SF6">
    <property type="entry name" value="HISTONE DEACETYLASE COMPLEX SUBUNIT SAP30L-RELATED"/>
    <property type="match status" value="1"/>
</dbReference>
<dbReference type="GO" id="GO:0000118">
    <property type="term" value="C:histone deacetylase complex"/>
    <property type="evidence" value="ECO:0007669"/>
    <property type="project" value="TreeGrafter"/>
</dbReference>
<dbReference type="Pfam" id="PF13866">
    <property type="entry name" value="zf-SAP30"/>
    <property type="match status" value="1"/>
</dbReference>
<evidence type="ECO:0000256" key="1">
    <source>
        <dbReference type="ARBA" id="ARBA00004123"/>
    </source>
</evidence>
<evidence type="ECO:0000256" key="8">
    <source>
        <dbReference type="ARBA" id="ARBA00023125"/>
    </source>
</evidence>
<organism evidence="14">
    <name type="scientific">Medioppia subpectinata</name>
    <dbReference type="NCBI Taxonomy" id="1979941"/>
    <lineage>
        <taxon>Eukaryota</taxon>
        <taxon>Metazoa</taxon>
        <taxon>Ecdysozoa</taxon>
        <taxon>Arthropoda</taxon>
        <taxon>Chelicerata</taxon>
        <taxon>Arachnida</taxon>
        <taxon>Acari</taxon>
        <taxon>Acariformes</taxon>
        <taxon>Sarcoptiformes</taxon>
        <taxon>Oribatida</taxon>
        <taxon>Brachypylina</taxon>
        <taxon>Oppioidea</taxon>
        <taxon>Oppiidae</taxon>
        <taxon>Medioppia</taxon>
    </lineage>
</organism>
<feature type="compositionally biased region" description="Low complexity" evidence="11">
    <location>
        <begin position="241"/>
        <end position="251"/>
    </location>
</feature>
<dbReference type="PANTHER" id="PTHR13286">
    <property type="entry name" value="SAP30"/>
    <property type="match status" value="1"/>
</dbReference>
<feature type="region of interest" description="Disordered" evidence="11">
    <location>
        <begin position="22"/>
        <end position="59"/>
    </location>
</feature>
<keyword evidence="6" id="KW-0862">Zinc</keyword>
<feature type="region of interest" description="Disordered" evidence="11">
    <location>
        <begin position="230"/>
        <end position="251"/>
    </location>
</feature>
<feature type="compositionally biased region" description="Low complexity" evidence="11">
    <location>
        <begin position="27"/>
        <end position="44"/>
    </location>
</feature>
<dbReference type="Pfam" id="PF13867">
    <property type="entry name" value="SAP30_Sin3_bdg"/>
    <property type="match status" value="1"/>
</dbReference>
<keyword evidence="15" id="KW-1185">Reference proteome</keyword>
<dbReference type="InterPro" id="IPR024145">
    <property type="entry name" value="His_deAcase_SAP30/SAP30L"/>
</dbReference>
<keyword evidence="4" id="KW-0479">Metal-binding</keyword>
<evidence type="ECO:0000256" key="2">
    <source>
        <dbReference type="ARBA" id="ARBA00006283"/>
    </source>
</evidence>
<proteinExistence type="inferred from homology"/>
<dbReference type="AlphaFoldDB" id="A0A7R9PVY5"/>
<evidence type="ECO:0000259" key="13">
    <source>
        <dbReference type="Pfam" id="PF13867"/>
    </source>
</evidence>
<comment type="subcellular location">
    <subcellularLocation>
        <location evidence="1">Nucleus</location>
    </subcellularLocation>
</comment>
<accession>A0A7R9PVY5</accession>
<dbReference type="Gene3D" id="6.10.160.20">
    <property type="match status" value="1"/>
</dbReference>
<evidence type="ECO:0000256" key="3">
    <source>
        <dbReference type="ARBA" id="ARBA00022491"/>
    </source>
</evidence>
<evidence type="ECO:0000256" key="4">
    <source>
        <dbReference type="ARBA" id="ARBA00022723"/>
    </source>
</evidence>
<evidence type="ECO:0000256" key="11">
    <source>
        <dbReference type="SAM" id="MobiDB-lite"/>
    </source>
</evidence>
<dbReference type="EMBL" id="OC855934">
    <property type="protein sequence ID" value="CAD7622919.1"/>
    <property type="molecule type" value="Genomic_DNA"/>
</dbReference>
<dbReference type="GO" id="GO:0006355">
    <property type="term" value="P:regulation of DNA-templated transcription"/>
    <property type="evidence" value="ECO:0007669"/>
    <property type="project" value="TreeGrafter"/>
</dbReference>
<gene>
    <name evidence="14" type="ORF">OSB1V03_LOCUS3380</name>
</gene>
<keyword evidence="9" id="KW-0804">Transcription</keyword>
<evidence type="ECO:0000256" key="6">
    <source>
        <dbReference type="ARBA" id="ARBA00022833"/>
    </source>
</evidence>
<dbReference type="InterPro" id="IPR025718">
    <property type="entry name" value="SAP30_Sin3-bd"/>
</dbReference>
<dbReference type="OrthoDB" id="510958at2759"/>
<dbReference type="Proteomes" id="UP000759131">
    <property type="component" value="Unassembled WGS sequence"/>
</dbReference>